<keyword evidence="1" id="KW-0732">Signal</keyword>
<name>A0ABN0RN74_9FLAO</name>
<accession>A0ABN0RN74</accession>
<protein>
    <recommendedName>
        <fullName evidence="2">SbsA Ig-like domain-containing protein</fullName>
    </recommendedName>
</protein>
<gene>
    <name evidence="3" type="ORF">KLA_10253</name>
</gene>
<sequence>MARRIFSLLFLVLVVFALVHCARRGTPSGGPKDITPAELIKATPANKSINFKSKTIRLEFDEYIKLKDIQKQLIVSPPLKYQPDITPQGSASKYIEITIKDTLKPNTTYTFNFGQSIEDNNEGNPSSFLSYVFSTGDYIDSLSISGVVNDAFKQKVDEYVSVMLYKVDSTYTDSTIYKEPPYYITNTLDSTNIFSLKNLKEGEYALFALKDEGNNNTFDQGIDKIGFLDHYITIPTDSIYVLDLFKEVSDFSMSVPSYASKNKIIFGYNGDGSDIEIIQKSYLPDSVKTKVTKELEKDTLNYWITPFEADSLIFNVVSNRQKTLDTFIVKTRKLPADSLKFTAVSNKRISLENQFWVAANTPIKSIDTSKIKIVDKDTLPVFVPISLDTIKNRLDFDMVVPLENEYSITVLPEAITDFFNAVNDTIQYRVSFVDPTENSLLTVNLAGEVTYPVIVQLIDGSGKLVREQFATEPKPFVYKNVKPGEYQVRVVEDTNGNQKWDTGNYLQKTFPERVSYSPALNLRANWEETLTFQITR</sequence>
<organism evidence="3 4">
    <name type="scientific">Cellulophaga geojensis KL-A</name>
    <dbReference type="NCBI Taxonomy" id="1328323"/>
    <lineage>
        <taxon>Bacteria</taxon>
        <taxon>Pseudomonadati</taxon>
        <taxon>Bacteroidota</taxon>
        <taxon>Flavobacteriia</taxon>
        <taxon>Flavobacteriales</taxon>
        <taxon>Flavobacteriaceae</taxon>
        <taxon>Cellulophaga</taxon>
    </lineage>
</organism>
<evidence type="ECO:0000259" key="2">
    <source>
        <dbReference type="Pfam" id="PF13205"/>
    </source>
</evidence>
<proteinExistence type="predicted"/>
<dbReference type="Proteomes" id="UP000019275">
    <property type="component" value="Unassembled WGS sequence"/>
</dbReference>
<evidence type="ECO:0000313" key="4">
    <source>
        <dbReference type="Proteomes" id="UP000019275"/>
    </source>
</evidence>
<feature type="domain" description="SbsA Ig-like" evidence="2">
    <location>
        <begin position="33"/>
        <end position="135"/>
    </location>
</feature>
<dbReference type="EMBL" id="ARZX01000012">
    <property type="protein sequence ID" value="EWH13298.1"/>
    <property type="molecule type" value="Genomic_DNA"/>
</dbReference>
<dbReference type="Pfam" id="PF13205">
    <property type="entry name" value="Big_5"/>
    <property type="match status" value="1"/>
</dbReference>
<evidence type="ECO:0000256" key="1">
    <source>
        <dbReference type="ARBA" id="ARBA00022729"/>
    </source>
</evidence>
<dbReference type="InterPro" id="IPR032812">
    <property type="entry name" value="SbsA_Ig"/>
</dbReference>
<reference evidence="3 4" key="1">
    <citation type="journal article" date="2014" name="Genome Announc.">
        <title>Draft Genome Sequence of the Carrageenan-Degrading Bacterium Cellulophaga sp. Strain KL-A, Isolated from Decaying Marine Algae.</title>
        <authorList>
            <person name="Shan D."/>
            <person name="Ying J."/>
            <person name="Li X."/>
            <person name="Gao Z."/>
            <person name="Wei G."/>
            <person name="Shao Z."/>
        </authorList>
    </citation>
    <scope>NUCLEOTIDE SEQUENCE [LARGE SCALE GENOMIC DNA]</scope>
    <source>
        <strain evidence="3 4">KL-A</strain>
    </source>
</reference>
<comment type="caution">
    <text evidence="3">The sequence shown here is derived from an EMBL/GenBank/DDBJ whole genome shotgun (WGS) entry which is preliminary data.</text>
</comment>
<dbReference type="RefSeq" id="WP_034645601.1">
    <property type="nucleotide sequence ID" value="NZ_ARZX01000012.1"/>
</dbReference>
<evidence type="ECO:0000313" key="3">
    <source>
        <dbReference type="EMBL" id="EWH13298.1"/>
    </source>
</evidence>
<keyword evidence="4" id="KW-1185">Reference proteome</keyword>